<organism evidence="4 5">
    <name type="scientific">Petrotoga halophila DSM 16923</name>
    <dbReference type="NCBI Taxonomy" id="1122953"/>
    <lineage>
        <taxon>Bacteria</taxon>
        <taxon>Thermotogati</taxon>
        <taxon>Thermotogota</taxon>
        <taxon>Thermotogae</taxon>
        <taxon>Petrotogales</taxon>
        <taxon>Petrotogaceae</taxon>
        <taxon>Petrotoga</taxon>
    </lineage>
</organism>
<gene>
    <name evidence="4" type="ORF">AA81_13275</name>
</gene>
<comment type="caution">
    <text evidence="4">The sequence shown here is derived from an EMBL/GenBank/DDBJ whole genome shotgun (WGS) entry which is preliminary data.</text>
</comment>
<dbReference type="PANTHER" id="PTHR43785:SF12">
    <property type="entry name" value="TYPE-1 GLUTAMINE SYNTHETASE 2"/>
    <property type="match status" value="1"/>
</dbReference>
<feature type="domain" description="GS catalytic" evidence="3">
    <location>
        <begin position="1"/>
        <end position="85"/>
    </location>
</feature>
<keyword evidence="5" id="KW-1185">Reference proteome</keyword>
<dbReference type="AlphaFoldDB" id="A0A2S5E8V0"/>
<evidence type="ECO:0000259" key="3">
    <source>
        <dbReference type="Pfam" id="PF00120"/>
    </source>
</evidence>
<dbReference type="EMBL" id="JALY01000317">
    <property type="protein sequence ID" value="POZ89596.1"/>
    <property type="molecule type" value="Genomic_DNA"/>
</dbReference>
<evidence type="ECO:0000256" key="2">
    <source>
        <dbReference type="RuleBase" id="RU000384"/>
    </source>
</evidence>
<dbReference type="InterPro" id="IPR014746">
    <property type="entry name" value="Gln_synth/guanido_kin_cat_dom"/>
</dbReference>
<dbReference type="SUPFAM" id="SSF55931">
    <property type="entry name" value="Glutamine synthetase/guanido kinase"/>
    <property type="match status" value="1"/>
</dbReference>
<sequence length="89" mass="10637">EGIKNKIEPPQPVDGNIYEMDHREKNEKNIRYLPGSLQESLEALKKDELMKDVLGKHIFEKFVELKEKEIEEYKIAVTDWEISRYINQF</sequence>
<dbReference type="InterPro" id="IPR008146">
    <property type="entry name" value="Gln_synth_cat_dom"/>
</dbReference>
<name>A0A2S5E8V0_9BACT</name>
<dbReference type="Gene3D" id="3.30.590.10">
    <property type="entry name" value="Glutamine synthetase/guanido kinase, catalytic domain"/>
    <property type="match status" value="1"/>
</dbReference>
<reference evidence="4 5" key="1">
    <citation type="submission" date="2014-01" db="EMBL/GenBank/DDBJ databases">
        <title>Comparative genomics of Petrotoga.</title>
        <authorList>
            <person name="Chow K."/>
            <person name="Charchuk R."/>
            <person name="Nesbo C.L."/>
        </authorList>
    </citation>
    <scope>NUCLEOTIDE SEQUENCE [LARGE SCALE GENOMIC DNA]</scope>
    <source>
        <strain evidence="4 5">DSM 16923</strain>
    </source>
</reference>
<dbReference type="PANTHER" id="PTHR43785">
    <property type="entry name" value="GAMMA-GLUTAMYLPUTRESCINE SYNTHETASE"/>
    <property type="match status" value="1"/>
</dbReference>
<accession>A0A2S5E8V0</accession>
<proteinExistence type="inferred from homology"/>
<evidence type="ECO:0000313" key="4">
    <source>
        <dbReference type="EMBL" id="POZ89596.1"/>
    </source>
</evidence>
<evidence type="ECO:0000313" key="5">
    <source>
        <dbReference type="Proteomes" id="UP000236950"/>
    </source>
</evidence>
<dbReference type="Proteomes" id="UP000236950">
    <property type="component" value="Unassembled WGS sequence"/>
</dbReference>
<dbReference type="GO" id="GO:0004356">
    <property type="term" value="F:glutamine synthetase activity"/>
    <property type="evidence" value="ECO:0007669"/>
    <property type="project" value="InterPro"/>
</dbReference>
<evidence type="ECO:0000256" key="1">
    <source>
        <dbReference type="ARBA" id="ARBA00022598"/>
    </source>
</evidence>
<protein>
    <submittedName>
        <fullName evidence="4">Glutamine synthetase</fullName>
    </submittedName>
</protein>
<dbReference type="Pfam" id="PF00120">
    <property type="entry name" value="Gln-synt_C"/>
    <property type="match status" value="1"/>
</dbReference>
<keyword evidence="1" id="KW-0436">Ligase</keyword>
<feature type="non-terminal residue" evidence="4">
    <location>
        <position position="1"/>
    </location>
</feature>
<comment type="similarity">
    <text evidence="2">Belongs to the glutamine synthetase family.</text>
</comment>